<reference evidence="1 2" key="1">
    <citation type="submission" date="2019-07" db="EMBL/GenBank/DDBJ databases">
        <title>Genomic Encyclopedia of Archaeal and Bacterial Type Strains, Phase II (KMG-II): from individual species to whole genera.</title>
        <authorList>
            <person name="Goeker M."/>
        </authorList>
    </citation>
    <scope>NUCLEOTIDE SEQUENCE [LARGE SCALE GENOMIC DNA]</scope>
    <source>
        <strain evidence="1 2">DSM 17527</strain>
    </source>
</reference>
<accession>A0A5S5BZ69</accession>
<evidence type="ECO:0000313" key="2">
    <source>
        <dbReference type="Proteomes" id="UP000324376"/>
    </source>
</evidence>
<organism evidence="1 2">
    <name type="scientific">Aquimarina intermedia</name>
    <dbReference type="NCBI Taxonomy" id="350814"/>
    <lineage>
        <taxon>Bacteria</taxon>
        <taxon>Pseudomonadati</taxon>
        <taxon>Bacteroidota</taxon>
        <taxon>Flavobacteriia</taxon>
        <taxon>Flavobacteriales</taxon>
        <taxon>Flavobacteriaceae</taxon>
        <taxon>Aquimarina</taxon>
    </lineage>
</organism>
<proteinExistence type="predicted"/>
<name>A0A5S5BZ69_9FLAO</name>
<comment type="caution">
    <text evidence="1">The sequence shown here is derived from an EMBL/GenBank/DDBJ whole genome shotgun (WGS) entry which is preliminary data.</text>
</comment>
<dbReference type="EMBL" id="VNHU01000009">
    <property type="protein sequence ID" value="TYP71502.1"/>
    <property type="molecule type" value="Genomic_DNA"/>
</dbReference>
<dbReference type="OrthoDB" id="1451699at2"/>
<gene>
    <name evidence="1" type="ORF">BD809_10984</name>
</gene>
<dbReference type="AlphaFoldDB" id="A0A5S5BZ69"/>
<sequence length="90" mass="10625">MKSIFKKYIRKQIAELRPVTKEDRENFEGNGNLKFISDLGWYTVSISEQDIKNGSPKIGDMIARNPKNYLDQWLVAEKYFKDNFEIFSNN</sequence>
<keyword evidence="2" id="KW-1185">Reference proteome</keyword>
<dbReference type="Proteomes" id="UP000324376">
    <property type="component" value="Unassembled WGS sequence"/>
</dbReference>
<evidence type="ECO:0000313" key="1">
    <source>
        <dbReference type="EMBL" id="TYP71502.1"/>
    </source>
</evidence>
<protein>
    <submittedName>
        <fullName evidence="1">Uncharacterized protein</fullName>
    </submittedName>
</protein>
<dbReference type="RefSeq" id="WP_148783398.1">
    <property type="nucleotide sequence ID" value="NZ_VNHU01000009.1"/>
</dbReference>